<organism evidence="2 3">
    <name type="scientific">Alkalihalobacterium chitinilyticum</name>
    <dbReference type="NCBI Taxonomy" id="2980103"/>
    <lineage>
        <taxon>Bacteria</taxon>
        <taxon>Bacillati</taxon>
        <taxon>Bacillota</taxon>
        <taxon>Bacilli</taxon>
        <taxon>Bacillales</taxon>
        <taxon>Bacillaceae</taxon>
        <taxon>Alkalihalobacterium</taxon>
    </lineage>
</organism>
<keyword evidence="3" id="KW-1185">Reference proteome</keyword>
<dbReference type="Proteomes" id="UP001148125">
    <property type="component" value="Unassembled WGS sequence"/>
</dbReference>
<accession>A0ABT5VEK8</accession>
<dbReference type="EMBL" id="JAOTPO010000005">
    <property type="protein sequence ID" value="MDE5413581.1"/>
    <property type="molecule type" value="Genomic_DNA"/>
</dbReference>
<protein>
    <recommendedName>
        <fullName evidence="4">LXG domain-containing protein</fullName>
    </recommendedName>
</protein>
<comment type="caution">
    <text evidence="2">The sequence shown here is derived from an EMBL/GenBank/DDBJ whole genome shotgun (WGS) entry which is preliminary data.</text>
</comment>
<gene>
    <name evidence="2" type="ORF">N7Z68_09290</name>
</gene>
<evidence type="ECO:0000313" key="2">
    <source>
        <dbReference type="EMBL" id="MDE5413581.1"/>
    </source>
</evidence>
<sequence>MSEKTLDNEKLNIDPIFAKPLTEGEALQLVQLQDQLVESYNAYEDKDNIQDWLTRNLQKHLPTISHEEHLETAEEIITTLQTNETNKKSLEEAVSKGKTQESWFASKLKEATSHLTTKEAMTYFQQLDDAVNSANDSMQTILLTKGGILNRNLNLDGFIAEQHHVNSFNLNAAAKKSPYRAEVLLPKDGQGYGRNSVDIVIKDETGKIVKRYQSKYGSDGKSTNQLFDKGDYRGQGKLVPEGQSGDVKGSVENIQSPDGKINSEPLSKSNAKKLQEEAQSGKWNETNWNEYKMKDLATGMGKRVGFAALQGAAIGTGTYMIEKIIKKETIKTKEVATVALQSGRDLGVKAAVASALIIAVKKGKIKAFPLNTPVSVLTDIAYLGVENTKIAIKVAKGDISILEGLKEMEKVTVSTAYGIMLSTSWGLKGAALGSVLGPIGSSIGFFIGGSLGYMAGSEIGKQVVETKQKLRSKAFSMAKKLSESVVATTKNGFEQINKARKSAPMSTI</sequence>
<proteinExistence type="predicted"/>
<evidence type="ECO:0000256" key="1">
    <source>
        <dbReference type="SAM" id="MobiDB-lite"/>
    </source>
</evidence>
<feature type="region of interest" description="Disordered" evidence="1">
    <location>
        <begin position="219"/>
        <end position="281"/>
    </location>
</feature>
<evidence type="ECO:0000313" key="3">
    <source>
        <dbReference type="Proteomes" id="UP001148125"/>
    </source>
</evidence>
<name>A0ABT5VEK8_9BACI</name>
<reference evidence="2" key="1">
    <citation type="submission" date="2024-05" db="EMBL/GenBank/DDBJ databases">
        <title>Alkalihalobacillus sp. strain MEB203 novel alkaliphilic bacterium from Lonar Lake, India.</title>
        <authorList>
            <person name="Joshi A."/>
            <person name="Thite S."/>
            <person name="Mengade P."/>
        </authorList>
    </citation>
    <scope>NUCLEOTIDE SEQUENCE</scope>
    <source>
        <strain evidence="2">MEB 203</strain>
    </source>
</reference>
<dbReference type="RefSeq" id="WP_275118202.1">
    <property type="nucleotide sequence ID" value="NZ_JAOTPO010000005.1"/>
</dbReference>
<evidence type="ECO:0008006" key="4">
    <source>
        <dbReference type="Google" id="ProtNLM"/>
    </source>
</evidence>